<feature type="region of interest" description="Disordered" evidence="1">
    <location>
        <begin position="1"/>
        <end position="95"/>
    </location>
</feature>
<feature type="compositionally biased region" description="Basic and acidic residues" evidence="1">
    <location>
        <begin position="41"/>
        <end position="64"/>
    </location>
</feature>
<dbReference type="EMBL" id="CAJVQB010023403">
    <property type="protein sequence ID" value="CAG8801774.1"/>
    <property type="molecule type" value="Genomic_DNA"/>
</dbReference>
<evidence type="ECO:0000313" key="3">
    <source>
        <dbReference type="Proteomes" id="UP000789901"/>
    </source>
</evidence>
<sequence length="432" mass="49896">SFAEATSTQDKDNGSATHEENKDRRINLQLFKPFVEATSTQDKDNRSTTHEENKDRKRRHEDFNSRLLGTIVTEEDSDEGEGDEKKELESSDDEEHEIIVNENFLNFDEAVQPSNSKWKLSNGKLVKNVLSQKTSMLANAFKNRKLDAYTASVIRLGLSSIVDLSSEFPNGMRTWFGEEWSSLKQKVQNEINMAPVKFEGCILESIEKIEKVHYHYWDAREYLLEQMKNRFATMVYLQTMKIYFTIMDMLLNDPYIFVNEDGKENKLTEMEFVLKAIAPIMDIIFSDVHQIRLRWGETVSKTSTACRKIDLRIETREKHIELSHTECSKAPTPAKIVRDRSKILRTNKCVLDNYLRWDIPDQAVEDSAVFAFQFAVKMCLYYLVLMNSIGLHGQLLAVDLLDDGLYFGLDGPAFKIPSQLSNIRCIRSIILQ</sequence>
<feature type="compositionally biased region" description="Acidic residues" evidence="1">
    <location>
        <begin position="73"/>
        <end position="82"/>
    </location>
</feature>
<proteinExistence type="predicted"/>
<gene>
    <name evidence="2" type="ORF">GMARGA_LOCUS23268</name>
</gene>
<accession>A0ABN7VV91</accession>
<feature type="non-terminal residue" evidence="2">
    <location>
        <position position="1"/>
    </location>
</feature>
<feature type="compositionally biased region" description="Basic and acidic residues" evidence="1">
    <location>
        <begin position="9"/>
        <end position="26"/>
    </location>
</feature>
<name>A0ABN7VV91_GIGMA</name>
<keyword evidence="3" id="KW-1185">Reference proteome</keyword>
<comment type="caution">
    <text evidence="2">The sequence shown here is derived from an EMBL/GenBank/DDBJ whole genome shotgun (WGS) entry which is preliminary data.</text>
</comment>
<reference evidence="2 3" key="1">
    <citation type="submission" date="2021-06" db="EMBL/GenBank/DDBJ databases">
        <authorList>
            <person name="Kallberg Y."/>
            <person name="Tangrot J."/>
            <person name="Rosling A."/>
        </authorList>
    </citation>
    <scope>NUCLEOTIDE SEQUENCE [LARGE SCALE GENOMIC DNA]</scope>
    <source>
        <strain evidence="2 3">120-4 pot B 10/14</strain>
    </source>
</reference>
<evidence type="ECO:0000256" key="1">
    <source>
        <dbReference type="SAM" id="MobiDB-lite"/>
    </source>
</evidence>
<organism evidence="2 3">
    <name type="scientific">Gigaspora margarita</name>
    <dbReference type="NCBI Taxonomy" id="4874"/>
    <lineage>
        <taxon>Eukaryota</taxon>
        <taxon>Fungi</taxon>
        <taxon>Fungi incertae sedis</taxon>
        <taxon>Mucoromycota</taxon>
        <taxon>Glomeromycotina</taxon>
        <taxon>Glomeromycetes</taxon>
        <taxon>Diversisporales</taxon>
        <taxon>Gigasporaceae</taxon>
        <taxon>Gigaspora</taxon>
    </lineage>
</organism>
<dbReference type="Proteomes" id="UP000789901">
    <property type="component" value="Unassembled WGS sequence"/>
</dbReference>
<feature type="non-terminal residue" evidence="2">
    <location>
        <position position="432"/>
    </location>
</feature>
<protein>
    <submittedName>
        <fullName evidence="2">27757_t:CDS:1</fullName>
    </submittedName>
</protein>
<evidence type="ECO:0000313" key="2">
    <source>
        <dbReference type="EMBL" id="CAG8801774.1"/>
    </source>
</evidence>